<feature type="region of interest" description="Disordered" evidence="3">
    <location>
        <begin position="1033"/>
        <end position="1177"/>
    </location>
</feature>
<dbReference type="SUPFAM" id="SSF47473">
    <property type="entry name" value="EF-hand"/>
    <property type="match status" value="1"/>
</dbReference>
<dbReference type="InterPro" id="IPR002048">
    <property type="entry name" value="EF_hand_dom"/>
</dbReference>
<feature type="region of interest" description="Disordered" evidence="3">
    <location>
        <begin position="1563"/>
        <end position="1590"/>
    </location>
</feature>
<comment type="similarity">
    <text evidence="1">Belongs to the aldehyde dehydrogenase family.</text>
</comment>
<feature type="coiled-coil region" evidence="2">
    <location>
        <begin position="688"/>
        <end position="719"/>
    </location>
</feature>
<dbReference type="EMBL" id="CAJNNV010033088">
    <property type="protein sequence ID" value="CAE8642049.1"/>
    <property type="molecule type" value="Genomic_DNA"/>
</dbReference>
<dbReference type="SUPFAM" id="SSF53720">
    <property type="entry name" value="ALDH-like"/>
    <property type="match status" value="1"/>
</dbReference>
<evidence type="ECO:0000259" key="5">
    <source>
        <dbReference type="PROSITE" id="PS50222"/>
    </source>
</evidence>
<feature type="compositionally biased region" description="Basic and acidic residues" evidence="3">
    <location>
        <begin position="1065"/>
        <end position="1113"/>
    </location>
</feature>
<dbReference type="Gene3D" id="3.40.309.10">
    <property type="entry name" value="Aldehyde Dehydrogenase, Chain A, domain 2"/>
    <property type="match status" value="1"/>
</dbReference>
<evidence type="ECO:0000256" key="3">
    <source>
        <dbReference type="SAM" id="MobiDB-lite"/>
    </source>
</evidence>
<proteinExistence type="inferred from homology"/>
<dbReference type="Gene3D" id="3.40.605.10">
    <property type="entry name" value="Aldehyde Dehydrogenase, Chain A, domain 1"/>
    <property type="match status" value="1"/>
</dbReference>
<keyword evidence="4" id="KW-0812">Transmembrane</keyword>
<evidence type="ECO:0000256" key="2">
    <source>
        <dbReference type="SAM" id="Coils"/>
    </source>
</evidence>
<dbReference type="GO" id="GO:0004491">
    <property type="term" value="F:methylmalonate-semialdehyde dehydrogenase (acylating, NAD) activity"/>
    <property type="evidence" value="ECO:0007669"/>
    <property type="project" value="InterPro"/>
</dbReference>
<dbReference type="GO" id="GO:0005739">
    <property type="term" value="C:mitochondrion"/>
    <property type="evidence" value="ECO:0007669"/>
    <property type="project" value="TreeGrafter"/>
</dbReference>
<feature type="compositionally biased region" description="Basic and acidic residues" evidence="3">
    <location>
        <begin position="2322"/>
        <end position="2370"/>
    </location>
</feature>
<feature type="compositionally biased region" description="Acidic residues" evidence="3">
    <location>
        <begin position="1131"/>
        <end position="1167"/>
    </location>
</feature>
<accession>A0A813HT68</accession>
<dbReference type="InterPro" id="IPR011992">
    <property type="entry name" value="EF-hand-dom_pair"/>
</dbReference>
<sequence>MARSAALLAYACARLGFDGSSADLLPVAVAKALAQQEGRPCETASQEPWFPLLSWAGCEMSWDEDLTSHFLAQMLSSGLPESEHESEASISTNSLVRVASACLARDGVPEASLVPLVSALWQRLHSLPDLEEAVPADWLHTLRALSLEVSLREARGEWGQAAEGRQEEEGGARSVAWLRSLLGRSSMPEQGGALERWVGPLGGRKEPRVEIMGKEGRCGPAALAGRKTAAAATAAARRCFAAEARVVPMIIDGKKVTSQATQFYDVHNPATGELIARTPQCTPAELERAVDSCAEAFKSWRLTPPSTRARVMHKLEGAIRDNTEAIAKVLTEEQGKTIADAKGDIFRGLEVVEMACGMPSMLQGETLANVATAVDVHSYRIPLGVCAGIAPFNFPAMIPLWMFPTACAAGNTMLMKPSERVPLTTVMLAEMANDCGLPPGVLNVVHGGHDTVNFACDNKHIRAVSFVGGNEAGAHIYQRAGKNGKRAQCNLGAKNHAIVMPDADGVSVVNQAGVLFSSGKTQELSSHHSAHSANVAADRGWPQPVPTYAAEQFAAVELRVQQTREQADSTIAAVRRVQMNAERQVAGFAAARTRAEELSTQAMRRAARAEVSLEAARASAAAAIRAASEAARAETAAAVRAANEASRADAAAAIRAASEAARAETAAAVRAANEASRADTAAAIRAARKAAQAEAAAAIRLAEEENERIRRNAKSIIQRLKGTPQATEPSFQAMSSAARAFVSATGLMKLPAEQAHAKAQKLRDTLFERIRKGEKLPQMISLQDAQQIMSFCDREYDTGDKVKERQPAAPPPRHLLGPGNVAPSTPDGAPQTLPGALAAAGARRDEEDMPPHRRGVQPLRCAIRKGPSGVVMNFQRGIQYGPYGPRVSQVKVATYKTSGDTLWFLRPGAYVSCDACLKAVPQSRGSLQGASQRSRFAWDEFLCTDCMMDGAGPGSGLTIAGPGSGMTVAGSGSGVADLADRRPPTTATDAEVLGTKERRARPEGPCCDQASPSNGCSRPSCKGWVEVGQQEAGAESFGSFVSRVRSRSGQSGQEGKNASHNRSGKKVENTDHSPSRGEGEMEHRDRSKESQSERGIKSQDRDEKRTRSQKCHDASTMNQERNEKSRRVWQQDEEDTEGQPQDEEDTEGQQQDMEDTEGQQQDEEDIQDQQSDGGSTSVTCCCDRCITLPVRSRVRCVCRLCHKGLAPTFSRAIAAAAAVCQVQGARATAVHTEVSSQAAMVIVILMMTVLMLAAAAACWTRAAGPTQGGGRAAARRSKRQLIVPPGVRRRPPTRNSVGGEQKACGGMMPTEVEKLAREIVEGVAAMAAKRPPGDPRRWQRAVEEDSAPAVESVYGHIQPGDAAVPVFVAKTRRGSDSGWPPVAGAAHAMTSDSGWPPLAGAAHAVTSDSGWPPFAGAAHAMTRRAAAATDSPGGAPHSAACRLRRGRWRQKKASIQDFGEHVVVPKWRQKKASIQDFGEHVVVPKWRQKKTSIQDFGEHVVVPKDQWTRLGDSIAEPQGEKATQEATEATEVTLGPAASYAELKRALRNRLARSLSLGRRASTMTDGCPRWGRKSHSARTTRDSRRGWAVPGLSADGVNAEGADREGGALERLRVVAGDGPVSANAAQAAGDWLSSATEALACAVRRGFVLDRSRFQVLPHWCLTPWMARQWTSGMSNLRPGRRGGFAMAATSSRTSVTALETANSPNDWCPVRGAIASLNQCVSRELTQRFLRRCQVIGRLQCEGGVSAQENCDVWAEFACWIGRASVDEAITASDTRETIDAHSRQSEKFSRIRWRDDPVRWTHKQQQRHERDEPKQSTTASSSNQTAHSANVAADHGSIHDGVYGCGGATARCASLRIQADSTIAAVRRVQMTAERQVAGFAAARTRAEELSTQAMCRAARAEASRADTAAVIRAASEAARAETAAAVRAANEASRADTAAAIRAARKAAQAEAAAAIRLAEEENERIRRNAKSIIQRLKGTPQATEPSFQAMSSAARAFVSATGLMKLPAEQAHAKAQKLRDTLFERIRKGEKLPQMISLQDAQQIIRFCDREYDTGDKVKAPPPRHLLGPGNVAPSTPDGAPQTLPGALAAAGARRDEEDVPPHRRGVQPLRCAIRKGPGGVIMNSQRGIQYGPYGPRISQVKVATYKTSGDTLWFLRPGAYVSCDACLKAVPQSRGSLQGASQRSRFAWDEFLCTDCMMNGAGPGSGLTIVGPGSGMTVAGSGSGVADLADRRPPNTAIDAEVLGTKERRARPEGPCCDQASPSNGCSRPSCKGWVEVGQQEAGAESFGSFVSRARSRSGQSGQEGKNASHNWSGKKVENTDHSPNRGEGEMEYRDRSKESQSERGIKSQDRDEKRTRSQKCHDASTMNQERNEKSRRVWPQDEEDTEGQQQDMEDTEGQQQDEEDIQDPQSDGGSTSVTCCCDRCITLPVRSRVRCVCRLCHKGLAPTFRRAIAAAAAVCQVQGADAATKLSEATHSWSAGQSLRQGVHMSAAVGAAAMVIVILMMTVLVLAAAAACWTRAAGPTQGGGRAAARRSKRQLIVPPGVRRRPPTRNSVGGEQKACGGMMPTEVENLAREIVEGVAAMAAKRPPGNPRRWQRAVEEDSAPAVESVYGHIQPGDAAVPVFVAKTRRGSDSGWPSVARAAHAMASDSGWPPLAGAAHAVTSDSGWPPFAGAAHAMTRRAAAATDSPGGAPHSAACRLRRGRWRQKKASIQDFGEHVVVPKWRQKKTSIQDFGEHVVVPKDQWTGLGGSIAEPQGEKATQEATEATEVTLGPTASYAELKRALRNRLARSLSLGRRASTMTDGCPRWGRKSHSARTTRDSRRGWAVPGLSADGVNAEGADREGGALERLRVVAGDGPVSANATQAAGDWLSSATEALACRRGFVLDRSRFQVLPHWCLTPWMARQWTSGMSNLRPGRRGGFAMAATSSRTSVTALETANSPNGWCPVRGAIASLNKCVSRELTQRSAEVPSDRLGLASTGRLQCEGGVSAQENCDVWAEFACWIGRASVDEAITASDTRETIDAHSRQCEKFSRLSGKEVELSPSLKLSREIPSANAVSRVPRPCGKNPATAAVCTDHWRTAFESLSKHRAKRVKMQAEVRCVWWTLSFLVAVFVPLGCAVLKRWARLSGGSLQSVLAGEPQLEAARRFRARQLVSSERFGAGRRESQCVGQFVRSCTSASEAGRQLALKALREHRAGRLDDAGLAGVRALIAKLDAASGRTLVGEGKLNLGPIWRSTPQVSYPGFWQPELYWQGLDLVLAARSAKPVLGAMTVQTTPKQLDLVKRPSSREELLKSLLADAQALLEVKEDRWAAQHACALIEAAVGSSLLPLPARAHRQQPRHYEAFSSSSDSGTTHNQGPGKVSNQPSNQAGAPASSTSHPAVGQNPVQSSNQAPKDEGEPPNPAFEYEPPNPANECEPPIPSLLGKSRLLRPIHDLALMYASCAVQCVSQDSRIHLAVQVMTVASLLIMFDSVLRACPDSLVARALGDMPLITHDMLVMLGQLPVPDLRWLRIRSELHAYVTSQGSSQERFMDAGVGAPQNWHGRYLFQADLRQGPLKPTLDVMGRLLQLCFPPAQGVPFMSVAAPEALISGLAPEWPMAWGLNLLARWIGSPDKKLLPGGSPAGEFPRVSWHFAVSLQGGGAEIEGHLRFGGGPKTYPMAAVGAPAASSSMAAVKVHEPKAAEYDEASVVLLPGFSLEPFASSDSSLTGEEAERFLLALSVPPLRVPLLLRFFAESRVPTLKHKRLLAAFEAALFEPYLYDLDGPPAEAPCDPKHLGTKVGLLLHELQLNPHCVWQPLSEMLTDVRRLSKLVARDSEGADVVLALLRVVARIHKMLVAEVDSPDPEWHLTQPTATSWLDELDAFEHELVERLQQWFAEELQSRSIQAMRMCRFQAHVAMAIRPGPGTTEEDAGNVLQAFCYVNTWLLQREEEDQGSGPKVPLTGELGAEILGIGLSEFWGALQVWRVPAIKLIKGASEETRQVLLLAAVNAVAHGAVREDLYFRPSSYGYFDGFAGGRKKVTVDMQRFHIVFHEESMRPLPFLVTRSKTYTELFGDRSPNCRLTDYADGCVAHVQVDTQAYELHWSRMRFVRALSEADGFPKITRAASRGNPFVLWSFSGRSFKEMRALATTPPSPDEVNAALIPLRAAPLAMQDMFAQLLVPLELPDHERDVTVLVGQSQEVHKVPKIGWLEVRLPRCSALEASEGGPAHCRHVVSVCELVDFNRAVARKEVWSSDCRLSLSHSLLPNALAQDKSPPSLLQHYAGKIEGAADSFASSLEVRRLDGANYVPTELLTGLIPGVFLEAGFRFWHQGDVLVAQAPAQASDWFNYALHIQSSAAGALISRVVGGSKQILVNALTAPDWSALARIARMLMPFEQLSHVLFWAGEDGVLVSCELPRMQQLRFVPAETEEYGEPEELRDSTTAMAVLQVSSWSEGQAGGIPGSVPAHEAELLASLETATTVCVEMWRFRTSKILLRQSVEVEAFWAQSWTGMRRTIVKRRIIQVRDGFLQLLNESGTALTWSLPPGTWHVVLREGSDVRLSYACQEAGTSLLSRLVQSSDHKMSLKFASEDEAFAWEQELQGIRNPSHWTHETEPMGVGLTFGNLVLQSSDKKWTQVIKIGTWLLKEHSGRKATVWFHDADLPDKDEKGSTMRDDEGGHLLLMTWSSDDEAQVWAQNRQLELRNGALCLRCPNGAVDLVLPAGSWTVESRLLSKLSLSLRGQSLDRRSEALAQEWGALLNAVCKRARGQGKKARFESVEFDGFYALELCEVQQVDARGLLLAELLQGVPHHLILRHCSGQLKVLVPSAKPTRPIIKELPFTTRLVLDRSCIPRRACRVFSWDLHVAGGNLLPTTMLGTLYLCLLRFLNRDYTGIARMLGAVAFDIKLDDDESSIFSLFFSGPRNKIDMNKVAEMGGVSPFSQFAALSDLVEHAGGVLDDRHPDACALRLRLAIAAQGYRYEFRQSLYPFRSYFYGVLPGEFAEYLSKLTHVSQECRLTYDEEHRILLAISALSGGGPTCDMRALLVKELRANPPGPGHDAGRIHRVMLNWDPGLGNCPLAEHLEQAVKCAPGASQEAAVQVVAGRALQVLTRSVIGQVCNLAGSDQASSKPDAADIYFWGHHVNPGDDWIQLQANVNIRKDHYGAESSKDGCSIYKCLWRKNELLQDDQCAFAQIYALLRGEATEPEMFSQQAVTVPLSELLIRGLWFEASHREGNLIKHRHNQLAITLLLLLLRARRRGGVAATSCWPSLRDVCLDRGGLASFYGWIHLHQDWNKGNTPNGGNVKEWSRKLLVAALSEVAAHGALFCRPAGSQVSGQPQAAELVFDPQGGRHWPPGAPRVRVGDDAPLWESSPLGAPLGDLLAAPLAAQARHVEHRQAAARAPVPLDSLSVSTIPGGDTPVGQATLQQLQQGAAALCAKLASVHTLAAATDPWQLAVELRQAWGEDVKQLVVERAQVLAAASELPQDQLGDRTWLDQRGGAVQPWMEWCLSAPLYVLEAEDSGQSSFLGQLQVVNPLALESHVQAVKEGLARLLCRAGRAGLLQRALTTATGLVHDPKRRGAAELAEILSCRRQGDSEATYVNADGSFDYRFLLFEYVSGFFLKTQQTEIVRDLYTAQAEEEPRVVQMIMGGGKTACVTPLLALLLAHEQRLVVAVVPDPLLAQTGNIMRQLFGSLLGRQVGTLEFSREVGKDRSKEYAHEPCCARFACEFLKGASHGSHCCEGCRKGGGHDANCARTPIPESRVAGVSGSDLCARLLAKLNASMRGCWPVMSTPSAVKSLVLKFLELQIESRHTVQESSATLGKVLLLLRQHAVALVDEVDWVLHPLKSELNFPLGIPVPFDETELRVQLTLHLVDGVLLSLGDEKSASTHVAFKNWETSEEGVAARGMLQAATQKGLEAKAMQAKPHFVLHSPQFYAEHLLRPLATWVIGWACTASPVASDFHPSSLVPPTSSEFVDYLQAQQVYGSPLLAVESQLGDGAKRLLTLARSWLHHLLPHLLSKGSRVSFGLLNSAERRAAEESQAPRSRVLLAVPFVAKDAPASAAEFAHPDVLIGYTVLAYRHEGLRPQDVAELVQARARRARLEPGPYATRSTCQHFKGWLQRAQVATDNRDLKFLAVPELPIFGFVAGPELFRSLWELLRHSTEVIHWYLTEMVFPAVLRQQERKLMASGQEIGSEMIFRGRLGFSGTPSSLLPRELGQCHFDLENVGEILATLLDSAIVAPEVRVLGDGWSTESFLRELATARPAFSALIDTGALITELSNEQVAQKLLAFLPGSFAGVVFLGVHDEQLIVQRGVARPTPLKESGIPPDRRFCFYDQVHCTGIDVKHRSDARAAITLSASLTYRDLAQGAWRMRGIGKGQTILLCCTPEIRCRIEEVVGSSSGCSPLSCVEALRFLLANSFSSEQKQFVALQLQNLGTIWRKRALQDVLESNTDALSELEDKLVFPVSAGATAPQQLHEVMSEELRCHAAYLNCKDQADGSGLKASAEALILDVCRSSVSASEEGGVEEQKEKEAEKEVVAFKQVVVNVSQESHDVRSWEIKQLGAGPMPEFYPLRDFRMSGSGSNGLSCEEGIWLSCNHSKTDYEHREASETRRLKPVEVVLCWRSMEGSWQSCAISLSEAAALRRASASNFSLWLRGGPIGAREACLWSGSSPGSDACNQSQTQVLRFFNADVDFSHEDAVLCTQSLEKSGSLPVEREPFIQAIMGARRRDTISWDTSMLYKIVAGSGQELRSGQNLLNVMKQRMGQVETLWSRLDVDGNLELTQDELQAVLVPLGFSFREVRTILEYVDVDRTGVLRLYEFEGAIGVSQHIPGLSGKHETAALGRAWMRRRRFAEIEAALREAVAASEEMARGGLACLVTCPSAVEVEAACLALAQENRAAVDLIWPGAGSEADLKDITAVLHGEGRSSSVGTAAAQHLAAILLDRQGQDSLLSDGSQSDDLLARAAAKVANLRASWLLYGQLSLETVARCAEVLDLRPQRMALS</sequence>
<dbReference type="Pfam" id="PF00171">
    <property type="entry name" value="Aldedh"/>
    <property type="match status" value="1"/>
</dbReference>
<dbReference type="Pfam" id="PF12359">
    <property type="entry name" value="DUF3645"/>
    <property type="match status" value="1"/>
</dbReference>
<feature type="compositionally biased region" description="Basic and acidic residues" evidence="3">
    <location>
        <begin position="1120"/>
        <end position="1130"/>
    </location>
</feature>
<keyword evidence="4" id="KW-0472">Membrane</keyword>
<reference evidence="6" key="1">
    <citation type="submission" date="2021-02" db="EMBL/GenBank/DDBJ databases">
        <authorList>
            <person name="Dougan E. K."/>
            <person name="Rhodes N."/>
            <person name="Thang M."/>
            <person name="Chan C."/>
        </authorList>
    </citation>
    <scope>NUCLEOTIDE SEQUENCE</scope>
</reference>
<dbReference type="GO" id="GO:0006210">
    <property type="term" value="P:thymine catabolic process"/>
    <property type="evidence" value="ECO:0007669"/>
    <property type="project" value="TreeGrafter"/>
</dbReference>
<gene>
    <name evidence="6" type="ORF">PGLA1383_LOCUS56601</name>
</gene>
<dbReference type="InterPro" id="IPR010061">
    <property type="entry name" value="MeMal-semiAld_DH"/>
</dbReference>
<dbReference type="InterPro" id="IPR022105">
    <property type="entry name" value="DUF3645"/>
</dbReference>
<dbReference type="Proteomes" id="UP000654075">
    <property type="component" value="Unassembled WGS sequence"/>
</dbReference>
<feature type="compositionally biased region" description="Polar residues" evidence="3">
    <location>
        <begin position="3358"/>
        <end position="3406"/>
    </location>
</feature>
<feature type="compositionally biased region" description="Acidic residues" evidence="3">
    <location>
        <begin position="2388"/>
        <end position="2414"/>
    </location>
</feature>
<dbReference type="InterPro" id="IPR016161">
    <property type="entry name" value="Ald_DH/histidinol_DH"/>
</dbReference>
<name>A0A813HT68_POLGL</name>
<feature type="domain" description="EF-hand" evidence="5">
    <location>
        <begin position="6767"/>
        <end position="6802"/>
    </location>
</feature>
<feature type="non-terminal residue" evidence="6">
    <location>
        <position position="1"/>
    </location>
</feature>
<feature type="compositionally biased region" description="Low complexity" evidence="3">
    <location>
        <begin position="1819"/>
        <end position="1834"/>
    </location>
</feature>
<feature type="coiled-coil region" evidence="2">
    <location>
        <begin position="1950"/>
        <end position="1981"/>
    </location>
</feature>
<feature type="compositionally biased region" description="Low complexity" evidence="3">
    <location>
        <begin position="828"/>
        <end position="841"/>
    </location>
</feature>
<feature type="region of interest" description="Disordered" evidence="3">
    <location>
        <begin position="971"/>
        <end position="1019"/>
    </location>
</feature>
<feature type="compositionally biased region" description="Low complexity" evidence="3">
    <location>
        <begin position="1035"/>
        <end position="1055"/>
    </location>
</feature>
<dbReference type="GO" id="GO:0005509">
    <property type="term" value="F:calcium ion binding"/>
    <property type="evidence" value="ECO:0007669"/>
    <property type="project" value="InterPro"/>
</dbReference>
<feature type="region of interest" description="Disordered" evidence="3">
    <location>
        <begin position="2253"/>
        <end position="2276"/>
    </location>
</feature>
<dbReference type="Gene3D" id="1.10.238.10">
    <property type="entry name" value="EF-hand"/>
    <property type="match status" value="1"/>
</dbReference>
<keyword evidence="4" id="KW-1133">Transmembrane helix</keyword>
<dbReference type="InterPro" id="IPR022099">
    <property type="entry name" value="DUF3638"/>
</dbReference>
<keyword evidence="7" id="KW-1185">Reference proteome</keyword>
<feature type="region of interest" description="Disordered" evidence="3">
    <location>
        <begin position="1285"/>
        <end position="1305"/>
    </location>
</feature>
<dbReference type="Pfam" id="PF12340">
    <property type="entry name" value="DUF3638"/>
    <property type="match status" value="1"/>
</dbReference>
<dbReference type="InterPro" id="IPR015590">
    <property type="entry name" value="Aldehyde_DH_dom"/>
</dbReference>
<feature type="region of interest" description="Disordered" evidence="3">
    <location>
        <begin position="2295"/>
        <end position="2424"/>
    </location>
</feature>
<feature type="region of interest" description="Disordered" evidence="3">
    <location>
        <begin position="2061"/>
        <end position="2091"/>
    </location>
</feature>
<feature type="region of interest" description="Disordered" evidence="3">
    <location>
        <begin position="1800"/>
        <end position="1834"/>
    </location>
</feature>
<evidence type="ECO:0000256" key="4">
    <source>
        <dbReference type="SAM" id="Phobius"/>
    </source>
</evidence>
<dbReference type="PANTHER" id="PTHR43866:SF3">
    <property type="entry name" value="METHYLMALONATE-SEMIALDEHYDE DEHYDROGENASE [ACYLATING], MITOCHONDRIAL"/>
    <property type="match status" value="1"/>
</dbReference>
<organism evidence="6 7">
    <name type="scientific">Polarella glacialis</name>
    <name type="common">Dinoflagellate</name>
    <dbReference type="NCBI Taxonomy" id="89957"/>
    <lineage>
        <taxon>Eukaryota</taxon>
        <taxon>Sar</taxon>
        <taxon>Alveolata</taxon>
        <taxon>Dinophyceae</taxon>
        <taxon>Suessiales</taxon>
        <taxon>Suessiaceae</taxon>
        <taxon>Polarella</taxon>
    </lineage>
</organism>
<comment type="caution">
    <text evidence="6">The sequence shown here is derived from an EMBL/GenBank/DDBJ whole genome shotgun (WGS) entry which is preliminary data.</text>
</comment>
<keyword evidence="2" id="KW-0175">Coiled coil</keyword>
<feature type="region of interest" description="Disordered" evidence="3">
    <location>
        <begin position="800"/>
        <end position="855"/>
    </location>
</feature>
<dbReference type="GO" id="GO:0006574">
    <property type="term" value="P:L-valine catabolic process"/>
    <property type="evidence" value="ECO:0007669"/>
    <property type="project" value="TreeGrafter"/>
</dbReference>
<feature type="transmembrane region" description="Helical" evidence="4">
    <location>
        <begin position="3114"/>
        <end position="3133"/>
    </location>
</feature>
<dbReference type="PANTHER" id="PTHR43866">
    <property type="entry name" value="MALONATE-SEMIALDEHYDE DEHYDROGENASE"/>
    <property type="match status" value="1"/>
</dbReference>
<feature type="compositionally biased region" description="Basic and acidic residues" evidence="3">
    <location>
        <begin position="842"/>
        <end position="851"/>
    </location>
</feature>
<dbReference type="OrthoDB" id="310895at2759"/>
<feature type="transmembrane region" description="Helical" evidence="4">
    <location>
        <begin position="2499"/>
        <end position="2523"/>
    </location>
</feature>
<dbReference type="InterPro" id="IPR016163">
    <property type="entry name" value="Ald_DH_C"/>
</dbReference>
<evidence type="ECO:0000256" key="1">
    <source>
        <dbReference type="ARBA" id="ARBA00009986"/>
    </source>
</evidence>
<feature type="region of interest" description="Disordered" evidence="3">
    <location>
        <begin position="3346"/>
        <end position="3433"/>
    </location>
</feature>
<evidence type="ECO:0000313" key="7">
    <source>
        <dbReference type="Proteomes" id="UP000654075"/>
    </source>
</evidence>
<feature type="region of interest" description="Disordered" evidence="3">
    <location>
        <begin position="2810"/>
        <end position="2837"/>
    </location>
</feature>
<dbReference type="InterPro" id="IPR016162">
    <property type="entry name" value="Ald_DH_N"/>
</dbReference>
<dbReference type="FunFam" id="3.40.605.10:FF:000003">
    <property type="entry name" value="Methylmalonate-semialdehyde dehydrogenase [acylating]"/>
    <property type="match status" value="1"/>
</dbReference>
<dbReference type="PROSITE" id="PS50222">
    <property type="entry name" value="EF_HAND_2"/>
    <property type="match status" value="1"/>
</dbReference>
<evidence type="ECO:0000313" key="6">
    <source>
        <dbReference type="EMBL" id="CAE8642049.1"/>
    </source>
</evidence>
<protein>
    <recommendedName>
        <fullName evidence="5">EF-hand domain-containing protein</fullName>
    </recommendedName>
</protein>
<feature type="compositionally biased region" description="Basic and acidic residues" evidence="3">
    <location>
        <begin position="2377"/>
        <end position="2387"/>
    </location>
</feature>
<feature type="region of interest" description="Disordered" evidence="3">
    <location>
        <begin position="2551"/>
        <end position="2572"/>
    </location>
</feature>